<evidence type="ECO:0000313" key="6">
    <source>
        <dbReference type="Proteomes" id="UP001523550"/>
    </source>
</evidence>
<evidence type="ECO:0000256" key="2">
    <source>
        <dbReference type="PROSITE-ProRule" id="PRU01091"/>
    </source>
</evidence>
<reference evidence="5 6" key="1">
    <citation type="submission" date="2022-03" db="EMBL/GenBank/DDBJ databases">
        <title>Genomic Encyclopedia of Type Strains, Phase III (KMG-III): the genomes of soil and plant-associated and newly described type strains.</title>
        <authorList>
            <person name="Whitman W."/>
        </authorList>
    </citation>
    <scope>NUCLEOTIDE SEQUENCE [LARGE SCALE GENOMIC DNA]</scope>
    <source>
        <strain evidence="5 6">BSker1</strain>
    </source>
</reference>
<proteinExistence type="predicted"/>
<dbReference type="RefSeq" id="WP_253447938.1">
    <property type="nucleotide sequence ID" value="NZ_JALJYF010000002.1"/>
</dbReference>
<organism evidence="5 6">
    <name type="scientific">Natronospira proteinivora</name>
    <dbReference type="NCBI Taxonomy" id="1807133"/>
    <lineage>
        <taxon>Bacteria</taxon>
        <taxon>Pseudomonadati</taxon>
        <taxon>Pseudomonadota</taxon>
        <taxon>Gammaproteobacteria</taxon>
        <taxon>Natronospirales</taxon>
        <taxon>Natronospiraceae</taxon>
        <taxon>Natronospira</taxon>
    </lineage>
</organism>
<keyword evidence="3" id="KW-1133">Transmembrane helix</keyword>
<dbReference type="Proteomes" id="UP001523550">
    <property type="component" value="Unassembled WGS sequence"/>
</dbReference>
<dbReference type="InterPro" id="IPR001867">
    <property type="entry name" value="OmpR/PhoB-type_DNA-bd"/>
</dbReference>
<evidence type="ECO:0000259" key="4">
    <source>
        <dbReference type="PROSITE" id="PS51755"/>
    </source>
</evidence>
<keyword evidence="3" id="KW-0472">Membrane</keyword>
<dbReference type="PROSITE" id="PS51755">
    <property type="entry name" value="OMPR_PHOB"/>
    <property type="match status" value="1"/>
</dbReference>
<dbReference type="InterPro" id="IPR016032">
    <property type="entry name" value="Sig_transdc_resp-reg_C-effctor"/>
</dbReference>
<accession>A0ABT1G8B9</accession>
<evidence type="ECO:0000256" key="3">
    <source>
        <dbReference type="SAM" id="Phobius"/>
    </source>
</evidence>
<comment type="caution">
    <text evidence="5">The sequence shown here is derived from an EMBL/GenBank/DDBJ whole genome shotgun (WGS) entry which is preliminary data.</text>
</comment>
<gene>
    <name evidence="5" type="ORF">J2T60_001559</name>
</gene>
<protein>
    <submittedName>
        <fullName evidence="5">DNA-binding winged helix-turn-helix (WHTH) protein/TolB-like protein</fullName>
    </submittedName>
</protein>
<keyword evidence="1 2" id="KW-0238">DNA-binding</keyword>
<feature type="DNA-binding region" description="OmpR/PhoB-type" evidence="2">
    <location>
        <begin position="8"/>
        <end position="108"/>
    </location>
</feature>
<dbReference type="Pfam" id="PF00486">
    <property type="entry name" value="Trans_reg_C"/>
    <property type="match status" value="1"/>
</dbReference>
<feature type="transmembrane region" description="Helical" evidence="3">
    <location>
        <begin position="131"/>
        <end position="150"/>
    </location>
</feature>
<evidence type="ECO:0000256" key="1">
    <source>
        <dbReference type="ARBA" id="ARBA00023125"/>
    </source>
</evidence>
<dbReference type="Gene3D" id="1.10.10.10">
    <property type="entry name" value="Winged helix-like DNA-binding domain superfamily/Winged helix DNA-binding domain"/>
    <property type="match status" value="1"/>
</dbReference>
<dbReference type="SMART" id="SM00862">
    <property type="entry name" value="Trans_reg_C"/>
    <property type="match status" value="1"/>
</dbReference>
<evidence type="ECO:0000313" key="5">
    <source>
        <dbReference type="EMBL" id="MCP1727559.1"/>
    </source>
</evidence>
<name>A0ABT1G8B9_9GAMM</name>
<keyword evidence="3" id="KW-0812">Transmembrane</keyword>
<dbReference type="InterPro" id="IPR036388">
    <property type="entry name" value="WH-like_DNA-bd_sf"/>
</dbReference>
<dbReference type="SUPFAM" id="SSF46894">
    <property type="entry name" value="C-terminal effector domain of the bipartite response regulators"/>
    <property type="match status" value="1"/>
</dbReference>
<dbReference type="EMBL" id="JALJYF010000002">
    <property type="protein sequence ID" value="MCP1727559.1"/>
    <property type="molecule type" value="Genomic_DNA"/>
</dbReference>
<feature type="domain" description="OmpR/PhoB-type" evidence="4">
    <location>
        <begin position="8"/>
        <end position="108"/>
    </location>
</feature>
<sequence>MPARQEETSRLQFKGFVYEPDSGRLSGPTGTQTLRPQAARLLEALLARPGVVIDRQTLVESVWGEGRVVEFDAGLSALIKELRAALGDQAGSPTFIETIPRRGVRFLVQPDTTDQAGNAPSSAALPRPIRLIVTTILALLLGGLVLLMAWDLVPFGGDPEAADRPPRVAVLPFLSVDDADREQRASMLLADSLIAALGQVVSRADTEQGSPPYAVIGRTSVVDYPAGEELLPRLGRELRVDLVIEGSYRQEGEQDWLINISAVKVEEQTILLSRSFVSDALSSQAVREQMQSFALELEQAARRCGQDCLATQ</sequence>
<keyword evidence="6" id="KW-1185">Reference proteome</keyword>